<sequence>MIQNQDVKHPEVILTHWVGCTNDCPSSEIRLRQTFHTTLSQASTYLEGYLSPSQSYLSWPYSIIMLSQPSFEPSHALGSGPSYNITVSPRILYIPSWSFLI</sequence>
<dbReference type="EMBL" id="MCFA01000047">
    <property type="protein sequence ID" value="ORY12826.1"/>
    <property type="molecule type" value="Genomic_DNA"/>
</dbReference>
<evidence type="ECO:0000313" key="2">
    <source>
        <dbReference type="Proteomes" id="UP000193144"/>
    </source>
</evidence>
<protein>
    <submittedName>
        <fullName evidence="1">Uncharacterized protein</fullName>
    </submittedName>
</protein>
<proteinExistence type="predicted"/>
<gene>
    <name evidence="1" type="ORF">BCR34DRAFT_284941</name>
</gene>
<keyword evidence="2" id="KW-1185">Reference proteome</keyword>
<organism evidence="1 2">
    <name type="scientific">Clohesyomyces aquaticus</name>
    <dbReference type="NCBI Taxonomy" id="1231657"/>
    <lineage>
        <taxon>Eukaryota</taxon>
        <taxon>Fungi</taxon>
        <taxon>Dikarya</taxon>
        <taxon>Ascomycota</taxon>
        <taxon>Pezizomycotina</taxon>
        <taxon>Dothideomycetes</taxon>
        <taxon>Pleosporomycetidae</taxon>
        <taxon>Pleosporales</taxon>
        <taxon>Lindgomycetaceae</taxon>
        <taxon>Clohesyomyces</taxon>
    </lineage>
</organism>
<accession>A0A1Y1ZRG1</accession>
<comment type="caution">
    <text evidence="1">The sequence shown here is derived from an EMBL/GenBank/DDBJ whole genome shotgun (WGS) entry which is preliminary data.</text>
</comment>
<dbReference type="AlphaFoldDB" id="A0A1Y1ZRG1"/>
<name>A0A1Y1ZRG1_9PLEO</name>
<evidence type="ECO:0000313" key="1">
    <source>
        <dbReference type="EMBL" id="ORY12826.1"/>
    </source>
</evidence>
<reference evidence="1 2" key="1">
    <citation type="submission" date="2016-07" db="EMBL/GenBank/DDBJ databases">
        <title>Pervasive Adenine N6-methylation of Active Genes in Fungi.</title>
        <authorList>
            <consortium name="DOE Joint Genome Institute"/>
            <person name="Mondo S.J."/>
            <person name="Dannebaum R.O."/>
            <person name="Kuo R.C."/>
            <person name="Labutti K."/>
            <person name="Haridas S."/>
            <person name="Kuo A."/>
            <person name="Salamov A."/>
            <person name="Ahrendt S.R."/>
            <person name="Lipzen A."/>
            <person name="Sullivan W."/>
            <person name="Andreopoulos W.B."/>
            <person name="Clum A."/>
            <person name="Lindquist E."/>
            <person name="Daum C."/>
            <person name="Ramamoorthy G.K."/>
            <person name="Gryganskyi A."/>
            <person name="Culley D."/>
            <person name="Magnuson J.K."/>
            <person name="James T.Y."/>
            <person name="O'Malley M.A."/>
            <person name="Stajich J.E."/>
            <person name="Spatafora J.W."/>
            <person name="Visel A."/>
            <person name="Grigoriev I.V."/>
        </authorList>
    </citation>
    <scope>NUCLEOTIDE SEQUENCE [LARGE SCALE GENOMIC DNA]</scope>
    <source>
        <strain evidence="1 2">CBS 115471</strain>
    </source>
</reference>
<dbReference type="Proteomes" id="UP000193144">
    <property type="component" value="Unassembled WGS sequence"/>
</dbReference>